<protein>
    <submittedName>
        <fullName evidence="2">Uncharacterized protein</fullName>
    </submittedName>
</protein>
<sequence>MGSMGKLHRNCLWGGEVWYGAVLRGVGGKTKTPDGEKVRPFPKLLL</sequence>
<name>A0A837IAU8_9BACT</name>
<evidence type="ECO:0000313" key="2">
    <source>
        <dbReference type="EMBL" id="KKT36213.1"/>
    </source>
</evidence>
<comment type="caution">
    <text evidence="2">The sequence shown here is derived from an EMBL/GenBank/DDBJ whole genome shotgun (WGS) entry which is preliminary data.</text>
</comment>
<feature type="region of interest" description="Disordered" evidence="1">
    <location>
        <begin position="27"/>
        <end position="46"/>
    </location>
</feature>
<evidence type="ECO:0000256" key="1">
    <source>
        <dbReference type="SAM" id="MobiDB-lite"/>
    </source>
</evidence>
<dbReference type="EMBL" id="LCHP01000011">
    <property type="protein sequence ID" value="KKT36213.1"/>
    <property type="molecule type" value="Genomic_DNA"/>
</dbReference>
<dbReference type="Proteomes" id="UP000033815">
    <property type="component" value="Unassembled WGS sequence"/>
</dbReference>
<gene>
    <name evidence="2" type="ORF">UW25_C0011G0011</name>
</gene>
<evidence type="ECO:0000313" key="3">
    <source>
        <dbReference type="Proteomes" id="UP000033815"/>
    </source>
</evidence>
<reference evidence="2 3" key="1">
    <citation type="journal article" date="2015" name="Nature">
        <title>rRNA introns, odd ribosomes, and small enigmatic genomes across a large radiation of phyla.</title>
        <authorList>
            <person name="Brown C.T."/>
            <person name="Hug L.A."/>
            <person name="Thomas B.C."/>
            <person name="Sharon I."/>
            <person name="Castelle C.J."/>
            <person name="Singh A."/>
            <person name="Wilkins M.J."/>
            <person name="Williams K.H."/>
            <person name="Banfield J.F."/>
        </authorList>
    </citation>
    <scope>NUCLEOTIDE SEQUENCE [LARGE SCALE GENOMIC DNA]</scope>
</reference>
<organism evidence="2 3">
    <name type="scientific">Candidatus Nomurabacteria bacterium GW2011_GWB1_44_12</name>
    <dbReference type="NCBI Taxonomy" id="1618748"/>
    <lineage>
        <taxon>Bacteria</taxon>
        <taxon>Candidatus Nomuraibacteriota</taxon>
    </lineage>
</organism>
<proteinExistence type="predicted"/>
<dbReference type="AlphaFoldDB" id="A0A837IAU8"/>
<accession>A0A837IAU8</accession>